<name>A0ABW5FU44_9PSEU</name>
<sequence>MSVVKRVQSRTKQAVGEAKHLVGKATGNRKLSTSGKADRVVGSLRETGNEVRDWARVAAKDARRRIANHRHVS</sequence>
<evidence type="ECO:0000313" key="4">
    <source>
        <dbReference type="Proteomes" id="UP001597417"/>
    </source>
</evidence>
<evidence type="ECO:0000256" key="1">
    <source>
        <dbReference type="ARBA" id="ARBA00009129"/>
    </source>
</evidence>
<feature type="domain" description="CsbD-like" evidence="2">
    <location>
        <begin position="6"/>
        <end position="55"/>
    </location>
</feature>
<dbReference type="RefSeq" id="WP_378266279.1">
    <property type="nucleotide sequence ID" value="NZ_JBHUKR010000007.1"/>
</dbReference>
<keyword evidence="4" id="KW-1185">Reference proteome</keyword>
<reference evidence="4" key="1">
    <citation type="journal article" date="2019" name="Int. J. Syst. Evol. Microbiol.">
        <title>The Global Catalogue of Microorganisms (GCM) 10K type strain sequencing project: providing services to taxonomists for standard genome sequencing and annotation.</title>
        <authorList>
            <consortium name="The Broad Institute Genomics Platform"/>
            <consortium name="The Broad Institute Genome Sequencing Center for Infectious Disease"/>
            <person name="Wu L."/>
            <person name="Ma J."/>
        </authorList>
    </citation>
    <scope>NUCLEOTIDE SEQUENCE [LARGE SCALE GENOMIC DNA]</scope>
    <source>
        <strain evidence="4">CGMCC 4.7645</strain>
    </source>
</reference>
<organism evidence="3 4">
    <name type="scientific">Amycolatopsis pigmentata</name>
    <dbReference type="NCBI Taxonomy" id="450801"/>
    <lineage>
        <taxon>Bacteria</taxon>
        <taxon>Bacillati</taxon>
        <taxon>Actinomycetota</taxon>
        <taxon>Actinomycetes</taxon>
        <taxon>Pseudonocardiales</taxon>
        <taxon>Pseudonocardiaceae</taxon>
        <taxon>Amycolatopsis</taxon>
    </lineage>
</organism>
<evidence type="ECO:0000313" key="3">
    <source>
        <dbReference type="EMBL" id="MFD2418333.1"/>
    </source>
</evidence>
<protein>
    <submittedName>
        <fullName evidence="3">CsbD family protein</fullName>
    </submittedName>
</protein>
<dbReference type="InterPro" id="IPR008462">
    <property type="entry name" value="CsbD"/>
</dbReference>
<accession>A0ABW5FU44</accession>
<dbReference type="InterPro" id="IPR036629">
    <property type="entry name" value="YjbJ_sf"/>
</dbReference>
<comment type="similarity">
    <text evidence="1">Belongs to the UPF0337 (CsbD) family.</text>
</comment>
<dbReference type="Proteomes" id="UP001597417">
    <property type="component" value="Unassembled WGS sequence"/>
</dbReference>
<dbReference type="Pfam" id="PF05532">
    <property type="entry name" value="CsbD"/>
    <property type="match status" value="1"/>
</dbReference>
<comment type="caution">
    <text evidence="3">The sequence shown here is derived from an EMBL/GenBank/DDBJ whole genome shotgun (WGS) entry which is preliminary data.</text>
</comment>
<gene>
    <name evidence="3" type="ORF">ACFSXZ_18575</name>
</gene>
<evidence type="ECO:0000259" key="2">
    <source>
        <dbReference type="Pfam" id="PF05532"/>
    </source>
</evidence>
<proteinExistence type="inferred from homology"/>
<dbReference type="SUPFAM" id="SSF69047">
    <property type="entry name" value="Hypothetical protein YjbJ"/>
    <property type="match status" value="1"/>
</dbReference>
<dbReference type="EMBL" id="JBHUKR010000007">
    <property type="protein sequence ID" value="MFD2418333.1"/>
    <property type="molecule type" value="Genomic_DNA"/>
</dbReference>
<dbReference type="Gene3D" id="1.10.1470.10">
    <property type="entry name" value="YjbJ"/>
    <property type="match status" value="1"/>
</dbReference>